<dbReference type="Gene3D" id="2.30.110.10">
    <property type="entry name" value="Electron Transport, Fmn-binding Protein, Chain A"/>
    <property type="match status" value="1"/>
</dbReference>
<dbReference type="Proteomes" id="UP001497383">
    <property type="component" value="Chromosome 5"/>
</dbReference>
<evidence type="ECO:0000259" key="3">
    <source>
        <dbReference type="SMART" id="SM00903"/>
    </source>
</evidence>
<keyword evidence="5" id="KW-1185">Reference proteome</keyword>
<gene>
    <name evidence="4" type="ORF">LODBEIA_P45020</name>
</gene>
<dbReference type="InterPro" id="IPR050268">
    <property type="entry name" value="NADH-dep_flavin_reductase"/>
</dbReference>
<dbReference type="EMBL" id="OZ022409">
    <property type="protein sequence ID" value="CAK9440402.1"/>
    <property type="molecule type" value="Genomic_DNA"/>
</dbReference>
<dbReference type="GeneID" id="92209698"/>
<evidence type="ECO:0000313" key="5">
    <source>
        <dbReference type="Proteomes" id="UP001497383"/>
    </source>
</evidence>
<dbReference type="PANTHER" id="PTHR30466:SF1">
    <property type="entry name" value="FMN REDUCTASE (NADH) RUTF"/>
    <property type="match status" value="1"/>
</dbReference>
<name>A0ABP0ZRG8_9ASCO</name>
<evidence type="ECO:0000313" key="4">
    <source>
        <dbReference type="EMBL" id="CAK9440402.1"/>
    </source>
</evidence>
<dbReference type="InterPro" id="IPR002563">
    <property type="entry name" value="Flavin_Rdtase-like_dom"/>
</dbReference>
<keyword evidence="1" id="KW-0560">Oxidoreductase</keyword>
<accession>A0ABP0ZRG8</accession>
<sequence length="263" mass="29909">MRHHLRLFTTSSISRLSKPRGLHHHQHHPSPTHPHKRVTTSPHHQPRHAHHSEVSQMFRDAMSRVAQQAMILTSSTSPHTAQNINHGMTLGSVASLAVYPRPLLQFNLHLPSYTSRYLHEFQVCCIHMMPATKNAARLARVFASGVKLHHRDGEVFHERTQPFRDLVEGQEYFMYDVRGVVEKEGDGGGEGDGDGEGLKVPVLSAAEVAFVCRCSRCFTVDDHEIWVVEVLDVLSMREEYREHKTGGLIYFDRAFRKIGEKLS</sequence>
<dbReference type="Pfam" id="PF01613">
    <property type="entry name" value="Flavin_Reduct"/>
    <property type="match status" value="1"/>
</dbReference>
<feature type="region of interest" description="Disordered" evidence="2">
    <location>
        <begin position="1"/>
        <end position="54"/>
    </location>
</feature>
<dbReference type="RefSeq" id="XP_066831440.1">
    <property type="nucleotide sequence ID" value="XM_066974731.1"/>
</dbReference>
<protein>
    <recommendedName>
        <fullName evidence="3">Flavin reductase like domain-containing protein</fullName>
    </recommendedName>
</protein>
<reference evidence="4 5" key="1">
    <citation type="submission" date="2024-03" db="EMBL/GenBank/DDBJ databases">
        <authorList>
            <person name="Brejova B."/>
        </authorList>
    </citation>
    <scope>NUCLEOTIDE SEQUENCE [LARGE SCALE GENOMIC DNA]</scope>
    <source>
        <strain evidence="4 5">CBS 14171</strain>
    </source>
</reference>
<dbReference type="InterPro" id="IPR012349">
    <property type="entry name" value="Split_barrel_FMN-bd"/>
</dbReference>
<evidence type="ECO:0000256" key="1">
    <source>
        <dbReference type="ARBA" id="ARBA00023002"/>
    </source>
</evidence>
<dbReference type="SUPFAM" id="SSF50475">
    <property type="entry name" value="FMN-binding split barrel"/>
    <property type="match status" value="1"/>
</dbReference>
<proteinExistence type="predicted"/>
<dbReference type="SMART" id="SM00903">
    <property type="entry name" value="Flavin_Reduct"/>
    <property type="match status" value="1"/>
</dbReference>
<evidence type="ECO:0000256" key="2">
    <source>
        <dbReference type="SAM" id="MobiDB-lite"/>
    </source>
</evidence>
<dbReference type="PANTHER" id="PTHR30466">
    <property type="entry name" value="FLAVIN REDUCTASE"/>
    <property type="match status" value="1"/>
</dbReference>
<feature type="compositionally biased region" description="Basic residues" evidence="2">
    <location>
        <begin position="17"/>
        <end position="50"/>
    </location>
</feature>
<organism evidence="4 5">
    <name type="scientific">Lodderomyces beijingensis</name>
    <dbReference type="NCBI Taxonomy" id="1775926"/>
    <lineage>
        <taxon>Eukaryota</taxon>
        <taxon>Fungi</taxon>
        <taxon>Dikarya</taxon>
        <taxon>Ascomycota</taxon>
        <taxon>Saccharomycotina</taxon>
        <taxon>Pichiomycetes</taxon>
        <taxon>Debaryomycetaceae</taxon>
        <taxon>Candida/Lodderomyces clade</taxon>
        <taxon>Lodderomyces</taxon>
    </lineage>
</organism>
<feature type="domain" description="Flavin reductase like" evidence="3">
    <location>
        <begin position="62"/>
        <end position="257"/>
    </location>
</feature>